<evidence type="ECO:0000313" key="2">
    <source>
        <dbReference type="Proteomes" id="UP000056750"/>
    </source>
</evidence>
<keyword evidence="2" id="KW-1185">Reference proteome</keyword>
<evidence type="ECO:0000313" key="1">
    <source>
        <dbReference type="EMBL" id="AMJ75639.1"/>
    </source>
</evidence>
<reference evidence="1 2" key="1">
    <citation type="submission" date="2015-12" db="EMBL/GenBank/DDBJ databases">
        <title>Intraspecies pangenome expansion in the marine bacterium Alteromonas.</title>
        <authorList>
            <person name="Lopez-Perez M."/>
            <person name="Rodriguez-Valera F."/>
        </authorList>
    </citation>
    <scope>NUCLEOTIDE SEQUENCE [LARGE SCALE GENOMIC DNA]</scope>
    <source>
        <strain evidence="1 2">LMG 21861</strain>
    </source>
</reference>
<name>A0ABN4LNU6_9ALTE</name>
<dbReference type="EMBL" id="CP013926">
    <property type="protein sequence ID" value="AMJ75639.1"/>
    <property type="molecule type" value="Genomic_DNA"/>
</dbReference>
<dbReference type="Proteomes" id="UP000056750">
    <property type="component" value="Chromosome"/>
</dbReference>
<protein>
    <submittedName>
        <fullName evidence="1">Uncharacterized protein</fullName>
    </submittedName>
</protein>
<gene>
    <name evidence="1" type="ORF">AVL57_17720</name>
</gene>
<accession>A0ABN4LNU6</accession>
<proteinExistence type="predicted"/>
<sequence length="71" mass="8649">MFIYFELKLTRLMLTRYFLDIRISKNRFTQIQTHIKKNKNTLSTLLSNRLRKKPVLFVLNAKGFSPFKRDR</sequence>
<organism evidence="1 2">
    <name type="scientific">Alteromonas stellipolaris</name>
    <dbReference type="NCBI Taxonomy" id="233316"/>
    <lineage>
        <taxon>Bacteria</taxon>
        <taxon>Pseudomonadati</taxon>
        <taxon>Pseudomonadota</taxon>
        <taxon>Gammaproteobacteria</taxon>
        <taxon>Alteromonadales</taxon>
        <taxon>Alteromonadaceae</taxon>
        <taxon>Alteromonas/Salinimonas group</taxon>
        <taxon>Alteromonas</taxon>
    </lineage>
</organism>